<dbReference type="Proteomes" id="UP000515180">
    <property type="component" value="Unplaced"/>
</dbReference>
<dbReference type="OrthoDB" id="8014450at2759"/>
<feature type="region of interest" description="Disordered" evidence="2">
    <location>
        <begin position="136"/>
        <end position="171"/>
    </location>
</feature>
<reference evidence="4" key="1">
    <citation type="submission" date="2025-08" db="UniProtKB">
        <authorList>
            <consortium name="RefSeq"/>
        </authorList>
    </citation>
    <scope>IDENTIFICATION</scope>
</reference>
<keyword evidence="3" id="KW-1185">Reference proteome</keyword>
<protein>
    <submittedName>
        <fullName evidence="4">Uncharacterized protein LOC105682000</fullName>
    </submittedName>
</protein>
<dbReference type="KEGG" id="bim:105682000"/>
<evidence type="ECO:0000313" key="4">
    <source>
        <dbReference type="RefSeq" id="XP_012249076.1"/>
    </source>
</evidence>
<keyword evidence="1" id="KW-0175">Coiled coil</keyword>
<feature type="compositionally biased region" description="Acidic residues" evidence="2">
    <location>
        <begin position="158"/>
        <end position="171"/>
    </location>
</feature>
<evidence type="ECO:0000256" key="2">
    <source>
        <dbReference type="SAM" id="MobiDB-lite"/>
    </source>
</evidence>
<dbReference type="GeneID" id="105682000"/>
<dbReference type="RefSeq" id="XP_012249076.1">
    <property type="nucleotide sequence ID" value="XM_012393653.2"/>
</dbReference>
<feature type="coiled-coil region" evidence="1">
    <location>
        <begin position="65"/>
        <end position="92"/>
    </location>
</feature>
<sequence length="171" mass="19465">MSEPDAYSTADEAICASAEQVVQTPGGSAELLFGARMRLRDDLQIRQLIESEQAAVFQEERDQLRADARRRIEEIQARNKQAYNKRRKKARAYRTGDLVAIERTQGGPGLKLHPKFLGPYRVVKVLRNDRYIVQREGEHEGPRTTSTAADHMKWWSVDDSDASATSDDEYI</sequence>
<dbReference type="OMA" id="CNERYIV"/>
<accession>A0A6P3V5Y2</accession>
<proteinExistence type="predicted"/>
<organism evidence="3 4">
    <name type="scientific">Bombus impatiens</name>
    <name type="common">Bumblebee</name>
    <dbReference type="NCBI Taxonomy" id="132113"/>
    <lineage>
        <taxon>Eukaryota</taxon>
        <taxon>Metazoa</taxon>
        <taxon>Ecdysozoa</taxon>
        <taxon>Arthropoda</taxon>
        <taxon>Hexapoda</taxon>
        <taxon>Insecta</taxon>
        <taxon>Pterygota</taxon>
        <taxon>Neoptera</taxon>
        <taxon>Endopterygota</taxon>
        <taxon>Hymenoptera</taxon>
        <taxon>Apocrita</taxon>
        <taxon>Aculeata</taxon>
        <taxon>Apoidea</taxon>
        <taxon>Anthophila</taxon>
        <taxon>Apidae</taxon>
        <taxon>Bombus</taxon>
        <taxon>Pyrobombus</taxon>
    </lineage>
</organism>
<dbReference type="AlphaFoldDB" id="A0A6P3V5Y2"/>
<evidence type="ECO:0000256" key="1">
    <source>
        <dbReference type="SAM" id="Coils"/>
    </source>
</evidence>
<evidence type="ECO:0000313" key="3">
    <source>
        <dbReference type="Proteomes" id="UP000515180"/>
    </source>
</evidence>
<gene>
    <name evidence="4" type="primary">LOC105682000</name>
</gene>
<name>A0A6P3V5Y2_BOMIM</name>